<protein>
    <recommendedName>
        <fullName evidence="7">TGS domain-containing protein</fullName>
    </recommendedName>
</protein>
<dbReference type="PROSITE" id="PS51880">
    <property type="entry name" value="TGS"/>
    <property type="match status" value="1"/>
</dbReference>
<dbReference type="SMART" id="SM00954">
    <property type="entry name" value="RelA_SpoT"/>
    <property type="match status" value="1"/>
</dbReference>
<dbReference type="AlphaFoldDB" id="A0A1G1XPD7"/>
<evidence type="ECO:0000313" key="6">
    <source>
        <dbReference type="Proteomes" id="UP000176498"/>
    </source>
</evidence>
<dbReference type="PROSITE" id="PS51831">
    <property type="entry name" value="HD"/>
    <property type="match status" value="1"/>
</dbReference>
<feature type="domain" description="TGS" evidence="4">
    <location>
        <begin position="387"/>
        <end position="448"/>
    </location>
</feature>
<comment type="similarity">
    <text evidence="2">Belongs to the relA/spoT family.</text>
</comment>
<comment type="function">
    <text evidence="2">In eubacteria ppGpp (guanosine 3'-diphosphate 5'-diphosphate) is a mediator of the stringent response that coordinates a variety of cellular activities in response to changes in nutritional abundance.</text>
</comment>
<feature type="domain" description="HD" evidence="3">
    <location>
        <begin position="49"/>
        <end position="147"/>
    </location>
</feature>
<evidence type="ECO:0000256" key="2">
    <source>
        <dbReference type="RuleBase" id="RU003847"/>
    </source>
</evidence>
<dbReference type="InterPro" id="IPR004811">
    <property type="entry name" value="RelA/Spo_fam"/>
</dbReference>
<organism evidence="5 6">
    <name type="scientific">Candidatus Buchananbacteria bacterium RBG_13_36_9</name>
    <dbReference type="NCBI Taxonomy" id="1797530"/>
    <lineage>
        <taxon>Bacteria</taxon>
        <taxon>Candidatus Buchananiibacteriota</taxon>
    </lineage>
</organism>
<dbReference type="InterPro" id="IPR006674">
    <property type="entry name" value="HD_domain"/>
</dbReference>
<dbReference type="Gene3D" id="1.10.3210.10">
    <property type="entry name" value="Hypothetical protein af1432"/>
    <property type="match status" value="1"/>
</dbReference>
<dbReference type="InterPro" id="IPR012675">
    <property type="entry name" value="Beta-grasp_dom_sf"/>
</dbReference>
<dbReference type="EMBL" id="MHHZ01000013">
    <property type="protein sequence ID" value="OGY41841.1"/>
    <property type="molecule type" value="Genomic_DNA"/>
</dbReference>
<dbReference type="CDD" id="cd05399">
    <property type="entry name" value="NT_Rel-Spo_like"/>
    <property type="match status" value="1"/>
</dbReference>
<dbReference type="PANTHER" id="PTHR21262:SF31">
    <property type="entry name" value="GTP PYROPHOSPHOKINASE"/>
    <property type="match status" value="1"/>
</dbReference>
<dbReference type="SMART" id="SM00471">
    <property type="entry name" value="HDc"/>
    <property type="match status" value="1"/>
</dbReference>
<evidence type="ECO:0000256" key="1">
    <source>
        <dbReference type="ARBA" id="ARBA00025704"/>
    </source>
</evidence>
<dbReference type="NCBIfam" id="TIGR00691">
    <property type="entry name" value="spoT_relA"/>
    <property type="match status" value="1"/>
</dbReference>
<evidence type="ECO:0000259" key="3">
    <source>
        <dbReference type="PROSITE" id="PS51831"/>
    </source>
</evidence>
<dbReference type="InterPro" id="IPR043519">
    <property type="entry name" value="NT_sf"/>
</dbReference>
<dbReference type="Proteomes" id="UP000176498">
    <property type="component" value="Unassembled WGS sequence"/>
</dbReference>
<comment type="pathway">
    <text evidence="1">Purine metabolism.</text>
</comment>
<reference evidence="5 6" key="1">
    <citation type="journal article" date="2016" name="Nat. Commun.">
        <title>Thousands of microbial genomes shed light on interconnected biogeochemical processes in an aquifer system.</title>
        <authorList>
            <person name="Anantharaman K."/>
            <person name="Brown C.T."/>
            <person name="Hug L.A."/>
            <person name="Sharon I."/>
            <person name="Castelle C.J."/>
            <person name="Probst A.J."/>
            <person name="Thomas B.C."/>
            <person name="Singh A."/>
            <person name="Wilkins M.J."/>
            <person name="Karaoz U."/>
            <person name="Brodie E.L."/>
            <person name="Williams K.H."/>
            <person name="Hubbard S.S."/>
            <person name="Banfield J.F."/>
        </authorList>
    </citation>
    <scope>NUCLEOTIDE SEQUENCE [LARGE SCALE GENOMIC DNA]</scope>
</reference>
<proteinExistence type="inferred from homology"/>
<dbReference type="CDD" id="cd01668">
    <property type="entry name" value="TGS_RSH"/>
    <property type="match status" value="1"/>
</dbReference>
<dbReference type="SUPFAM" id="SSF81301">
    <property type="entry name" value="Nucleotidyltransferase"/>
    <property type="match status" value="1"/>
</dbReference>
<evidence type="ECO:0000313" key="5">
    <source>
        <dbReference type="EMBL" id="OGY41841.1"/>
    </source>
</evidence>
<comment type="caution">
    <text evidence="5">The sequence shown here is derived from an EMBL/GenBank/DDBJ whole genome shotgun (WGS) entry which is preliminary data.</text>
</comment>
<dbReference type="GO" id="GO:0015969">
    <property type="term" value="P:guanosine tetraphosphate metabolic process"/>
    <property type="evidence" value="ECO:0007669"/>
    <property type="project" value="InterPro"/>
</dbReference>
<accession>A0A1G1XPD7</accession>
<dbReference type="GO" id="GO:0005886">
    <property type="term" value="C:plasma membrane"/>
    <property type="evidence" value="ECO:0007669"/>
    <property type="project" value="TreeGrafter"/>
</dbReference>
<name>A0A1G1XPD7_9BACT</name>
<gene>
    <name evidence="5" type="ORF">A2Y82_00635</name>
</gene>
<dbReference type="InterPro" id="IPR004095">
    <property type="entry name" value="TGS"/>
</dbReference>
<dbReference type="InterPro" id="IPR003607">
    <property type="entry name" value="HD/PDEase_dom"/>
</dbReference>
<dbReference type="InterPro" id="IPR007685">
    <property type="entry name" value="RelA_SpoT"/>
</dbReference>
<dbReference type="FunFam" id="1.10.3210.10:FF:000001">
    <property type="entry name" value="GTP pyrophosphokinase RelA"/>
    <property type="match status" value="1"/>
</dbReference>
<dbReference type="Pfam" id="PF04607">
    <property type="entry name" value="RelA_SpoT"/>
    <property type="match status" value="1"/>
</dbReference>
<dbReference type="InterPro" id="IPR033655">
    <property type="entry name" value="TGS_RelA/SpoT"/>
</dbReference>
<evidence type="ECO:0000259" key="4">
    <source>
        <dbReference type="PROSITE" id="PS51880"/>
    </source>
</evidence>
<dbReference type="FunFam" id="3.30.460.10:FF:000001">
    <property type="entry name" value="GTP pyrophosphokinase RelA"/>
    <property type="match status" value="1"/>
</dbReference>
<dbReference type="InterPro" id="IPR012676">
    <property type="entry name" value="TGS-like"/>
</dbReference>
<sequence length="488" mass="56614">MPELQKKFEYLLKTVKQYQPKADLGLIELAFEFAKEAHKGQKRMTGEEYICHPLATAQTLAEMKLSPPIIIAGLLHDVPEDTSYKLEDIKSNFGEEVASLVEGITKLGKIKYRGMERYIENLRKMFVAIADDLRVVLIKFADRLHNLKTLYAIPRDKQIRIASEVMEIYAPIANRLGMYEMKGKLEEEAFKYLYPKEYNWLKSLVEKELKIKEKNLEKIINFVKQELKIENIDFLEVKGRAKQFYSLYQKLLKHDKDINRVYDFLAIRIIVEDIPTCYAVLGIIHKKMKPLKGRIKDYIAQPKPNGYTSLHTTVFTPDGEIIEIQIRTQHMEEEAEYGIAAHWHYNEKGSLKPSKKTKWIEDLTKWQKEVTDNQKYLESLKIDVFHDRIFVFTPKGDVFDLPGNATCVDFAYYIHTDIGNQCAGALINNHIAKLDTLLKSGDVVEILIDKNRKYPSEDWLKFVKTSVAKGKIKSALGKRTLIDKFLNK</sequence>
<dbReference type="FunFam" id="3.10.20.30:FF:000002">
    <property type="entry name" value="GTP pyrophosphokinase (RelA/SpoT)"/>
    <property type="match status" value="1"/>
</dbReference>
<evidence type="ECO:0008006" key="7">
    <source>
        <dbReference type="Google" id="ProtNLM"/>
    </source>
</evidence>
<dbReference type="CDD" id="cd00077">
    <property type="entry name" value="HDc"/>
    <property type="match status" value="1"/>
</dbReference>
<dbReference type="SUPFAM" id="SSF109604">
    <property type="entry name" value="HD-domain/PDEase-like"/>
    <property type="match status" value="1"/>
</dbReference>
<dbReference type="Pfam" id="PF13328">
    <property type="entry name" value="HD_4"/>
    <property type="match status" value="1"/>
</dbReference>
<dbReference type="PANTHER" id="PTHR21262">
    <property type="entry name" value="GUANOSINE-3',5'-BIS DIPHOSPHATE 3'-PYROPHOSPHOHYDROLASE"/>
    <property type="match status" value="1"/>
</dbReference>
<dbReference type="Pfam" id="PF02824">
    <property type="entry name" value="TGS"/>
    <property type="match status" value="1"/>
</dbReference>
<dbReference type="SUPFAM" id="SSF81271">
    <property type="entry name" value="TGS-like"/>
    <property type="match status" value="1"/>
</dbReference>
<dbReference type="Gene3D" id="3.30.460.10">
    <property type="entry name" value="Beta Polymerase, domain 2"/>
    <property type="match status" value="1"/>
</dbReference>
<dbReference type="Gene3D" id="3.10.20.30">
    <property type="match status" value="1"/>
</dbReference>